<gene>
    <name evidence="3" type="ORF">INT46_005802</name>
</gene>
<evidence type="ECO:0000313" key="3">
    <source>
        <dbReference type="EMBL" id="KAG2202164.1"/>
    </source>
</evidence>
<organism evidence="3 4">
    <name type="scientific">Mucor plumbeus</name>
    <dbReference type="NCBI Taxonomy" id="97098"/>
    <lineage>
        <taxon>Eukaryota</taxon>
        <taxon>Fungi</taxon>
        <taxon>Fungi incertae sedis</taxon>
        <taxon>Mucoromycota</taxon>
        <taxon>Mucoromycotina</taxon>
        <taxon>Mucoromycetes</taxon>
        <taxon>Mucorales</taxon>
        <taxon>Mucorineae</taxon>
        <taxon>Mucoraceae</taxon>
        <taxon>Mucor</taxon>
    </lineage>
</organism>
<feature type="coiled-coil region" evidence="1">
    <location>
        <begin position="63"/>
        <end position="126"/>
    </location>
</feature>
<proteinExistence type="predicted"/>
<sequence>MGTLAKEIKGLTDLSGAKVVQLKDDLKREFERHYTQRDDHFNRLITERISDLKQTVVFLNQERIEFKIKMEIFENKLEQLSNKFEVLTNDNVSNKKLHRNQLLEKCAEMKQEMTFLNENYNNLNSRTLNQEELMKSYELAMSKVADIQIKTGAFETKVSEIEDNVAEIMSSKSNITTAEESKTVILEKKLNKLEQKVKSIIPFEDQTIIKPLAEQISNVELALVTHKKDMKDILAKLNDHITEATASDETNGQNLKKEVQKLAHEMKYANNAVGKLQTITNEHYRTLLSTAQKTNEHAEHIVELAGIVDDITSYHLHLVSPPKNTASVNSSDTNAAAETANSTVTPSEEPVHKKKLMLTK</sequence>
<keyword evidence="4" id="KW-1185">Reference proteome</keyword>
<dbReference type="OrthoDB" id="2264202at2759"/>
<evidence type="ECO:0000313" key="4">
    <source>
        <dbReference type="Proteomes" id="UP000650833"/>
    </source>
</evidence>
<keyword evidence="1" id="KW-0175">Coiled coil</keyword>
<protein>
    <submittedName>
        <fullName evidence="3">Uncharacterized protein</fullName>
    </submittedName>
</protein>
<dbReference type="AlphaFoldDB" id="A0A8H7V5J1"/>
<feature type="compositionally biased region" description="Polar residues" evidence="2">
    <location>
        <begin position="322"/>
        <end position="346"/>
    </location>
</feature>
<reference evidence="3" key="1">
    <citation type="submission" date="2020-12" db="EMBL/GenBank/DDBJ databases">
        <title>Metabolic potential, ecology and presence of endohyphal bacteria is reflected in genomic diversity of Mucoromycotina.</title>
        <authorList>
            <person name="Muszewska A."/>
            <person name="Okrasinska A."/>
            <person name="Steczkiewicz K."/>
            <person name="Drgas O."/>
            <person name="Orlowska M."/>
            <person name="Perlinska-Lenart U."/>
            <person name="Aleksandrzak-Piekarczyk T."/>
            <person name="Szatraj K."/>
            <person name="Zielenkiewicz U."/>
            <person name="Pilsyk S."/>
            <person name="Malc E."/>
            <person name="Mieczkowski P."/>
            <person name="Kruszewska J.S."/>
            <person name="Biernat P."/>
            <person name="Pawlowska J."/>
        </authorList>
    </citation>
    <scope>NUCLEOTIDE SEQUENCE</scope>
    <source>
        <strain evidence="3">CBS 226.32</strain>
    </source>
</reference>
<accession>A0A8H7V5J1</accession>
<evidence type="ECO:0000256" key="1">
    <source>
        <dbReference type="SAM" id="Coils"/>
    </source>
</evidence>
<dbReference type="EMBL" id="JAEPRC010000264">
    <property type="protein sequence ID" value="KAG2202164.1"/>
    <property type="molecule type" value="Genomic_DNA"/>
</dbReference>
<comment type="caution">
    <text evidence="3">The sequence shown here is derived from an EMBL/GenBank/DDBJ whole genome shotgun (WGS) entry which is preliminary data.</text>
</comment>
<feature type="region of interest" description="Disordered" evidence="2">
    <location>
        <begin position="322"/>
        <end position="360"/>
    </location>
</feature>
<name>A0A8H7V5J1_9FUNG</name>
<evidence type="ECO:0000256" key="2">
    <source>
        <dbReference type="SAM" id="MobiDB-lite"/>
    </source>
</evidence>
<dbReference type="Proteomes" id="UP000650833">
    <property type="component" value="Unassembled WGS sequence"/>
</dbReference>